<name>A0A1R1A6W9_PAELA</name>
<dbReference type="EMBL" id="MRTF01000036">
    <property type="protein sequence ID" value="OME81312.1"/>
    <property type="molecule type" value="Genomic_DNA"/>
</dbReference>
<comment type="caution">
    <text evidence="2">The sequence shown here is derived from an EMBL/GenBank/DDBJ whole genome shotgun (WGS) entry which is preliminary data.</text>
</comment>
<dbReference type="STRING" id="1401.BK123_34295"/>
<evidence type="ECO:0000313" key="3">
    <source>
        <dbReference type="Proteomes" id="UP000187074"/>
    </source>
</evidence>
<gene>
    <name evidence="2" type="ORF">BK123_34295</name>
</gene>
<organism evidence="2 3">
    <name type="scientific">Paenibacillus lautus</name>
    <name type="common">Bacillus lautus</name>
    <dbReference type="NCBI Taxonomy" id="1401"/>
    <lineage>
        <taxon>Bacteria</taxon>
        <taxon>Bacillati</taxon>
        <taxon>Bacillota</taxon>
        <taxon>Bacilli</taxon>
        <taxon>Bacillales</taxon>
        <taxon>Paenibacillaceae</taxon>
        <taxon>Paenibacillus</taxon>
    </lineage>
</organism>
<keyword evidence="1" id="KW-0812">Transmembrane</keyword>
<evidence type="ECO:0000256" key="1">
    <source>
        <dbReference type="SAM" id="Phobius"/>
    </source>
</evidence>
<dbReference type="Proteomes" id="UP000187074">
    <property type="component" value="Unassembled WGS sequence"/>
</dbReference>
<proteinExistence type="predicted"/>
<keyword evidence="1" id="KW-1133">Transmembrane helix</keyword>
<accession>A0A1R1A6W9</accession>
<dbReference type="RefSeq" id="WP_076326748.1">
    <property type="nucleotide sequence ID" value="NZ_JBCNGP010000002.1"/>
</dbReference>
<protein>
    <submittedName>
        <fullName evidence="2">Uncharacterized protein</fullName>
    </submittedName>
</protein>
<evidence type="ECO:0000313" key="2">
    <source>
        <dbReference type="EMBL" id="OME81312.1"/>
    </source>
</evidence>
<dbReference type="OrthoDB" id="2659638at2"/>
<reference evidence="2 3" key="1">
    <citation type="submission" date="2016-11" db="EMBL/GenBank/DDBJ databases">
        <title>Paenibacillus species isolates.</title>
        <authorList>
            <person name="Beno S.M."/>
        </authorList>
    </citation>
    <scope>NUCLEOTIDE SEQUENCE [LARGE SCALE GENOMIC DNA]</scope>
    <source>
        <strain evidence="2 3">FSL F4-0100</strain>
    </source>
</reference>
<sequence length="116" mass="13698">MNKKFLRRTIIIASCCFVLMSAFFIIRELIDNKQVIDSTINDTTPPKKALPDWQIEYDRKARTEPVESVVTEHGEFYYAPFPKQFPREEVVRGDIGEEVTEDTKQLIIRGYYYEKK</sequence>
<feature type="transmembrane region" description="Helical" evidence="1">
    <location>
        <begin position="6"/>
        <end position="26"/>
    </location>
</feature>
<dbReference type="AlphaFoldDB" id="A0A1R1A6W9"/>
<keyword evidence="1" id="KW-0472">Membrane</keyword>